<name>A0A8H9QYL9_CLOPF</name>
<gene>
    <name evidence="1" type="ORF">I9080_002343</name>
</gene>
<accession>A0A8H9QYL9</accession>
<dbReference type="Proteomes" id="UP000859547">
    <property type="component" value="Unassembled WGS sequence"/>
</dbReference>
<dbReference type="AlphaFoldDB" id="A0A8H9QYL9"/>
<sequence>MGKLIFGSIFRLEKGEKFCNYVNKLIEKDMRKTIECNDDKIESIIKPQIDENHLMALIEKIKKILK</sequence>
<protein>
    <submittedName>
        <fullName evidence="1">Uncharacterized protein</fullName>
    </submittedName>
</protein>
<comment type="caution">
    <text evidence="1">The sequence shown here is derived from an EMBL/GenBank/DDBJ whole genome shotgun (WGS) entry which is preliminary data.</text>
</comment>
<evidence type="ECO:0000313" key="1">
    <source>
        <dbReference type="EMBL" id="HAT4308527.1"/>
    </source>
</evidence>
<dbReference type="RefSeq" id="WP_139932898.1">
    <property type="nucleotide sequence ID" value="NZ_VFIZ01000001.1"/>
</dbReference>
<proteinExistence type="predicted"/>
<organism evidence="1">
    <name type="scientific">Clostridium perfringens</name>
    <dbReference type="NCBI Taxonomy" id="1502"/>
    <lineage>
        <taxon>Bacteria</taxon>
        <taxon>Bacillati</taxon>
        <taxon>Bacillota</taxon>
        <taxon>Clostridia</taxon>
        <taxon>Eubacteriales</taxon>
        <taxon>Clostridiaceae</taxon>
        <taxon>Clostridium</taxon>
    </lineage>
</organism>
<dbReference type="EMBL" id="DACTCB010000013">
    <property type="protein sequence ID" value="HAT4308527.1"/>
    <property type="molecule type" value="Genomic_DNA"/>
</dbReference>
<reference evidence="1" key="2">
    <citation type="submission" date="2020-07" db="EMBL/GenBank/DDBJ databases">
        <authorList>
            <consortium name="NCBI Pathogen Detection Project"/>
        </authorList>
    </citation>
    <scope>NUCLEOTIDE SEQUENCE</scope>
    <source>
        <strain evidence="1">C8</strain>
    </source>
</reference>
<reference evidence="1" key="1">
    <citation type="journal article" date="2018" name="Genome Biol.">
        <title>SKESA: strategic k-mer extension for scrupulous assemblies.</title>
        <authorList>
            <person name="Souvorov A."/>
            <person name="Agarwala R."/>
            <person name="Lipman D.J."/>
        </authorList>
    </citation>
    <scope>NUCLEOTIDE SEQUENCE</scope>
    <source>
        <strain evidence="1">C8</strain>
    </source>
</reference>